<proteinExistence type="predicted"/>
<name>A0A409YY45_9AGAR</name>
<feature type="region of interest" description="Disordered" evidence="1">
    <location>
        <begin position="42"/>
        <end position="92"/>
    </location>
</feature>
<reference evidence="2 3" key="1">
    <citation type="journal article" date="2018" name="Evol. Lett.">
        <title>Horizontal gene cluster transfer increased hallucinogenic mushroom diversity.</title>
        <authorList>
            <person name="Reynolds H.T."/>
            <person name="Vijayakumar V."/>
            <person name="Gluck-Thaler E."/>
            <person name="Korotkin H.B."/>
            <person name="Matheny P.B."/>
            <person name="Slot J.C."/>
        </authorList>
    </citation>
    <scope>NUCLEOTIDE SEQUENCE [LARGE SCALE GENOMIC DNA]</scope>
    <source>
        <strain evidence="2 3">2629</strain>
    </source>
</reference>
<dbReference type="PANTHER" id="PTHR46579">
    <property type="entry name" value="F5/8 TYPE C DOMAIN-CONTAINING PROTEIN-RELATED"/>
    <property type="match status" value="1"/>
</dbReference>
<dbReference type="OrthoDB" id="2404451at2759"/>
<protein>
    <submittedName>
        <fullName evidence="2">Uncharacterized protein</fullName>
    </submittedName>
</protein>
<dbReference type="AlphaFoldDB" id="A0A409YY45"/>
<feature type="region of interest" description="Disordered" evidence="1">
    <location>
        <begin position="852"/>
        <end position="874"/>
    </location>
</feature>
<dbReference type="Proteomes" id="UP000284842">
    <property type="component" value="Unassembled WGS sequence"/>
</dbReference>
<feature type="region of interest" description="Disordered" evidence="1">
    <location>
        <begin position="194"/>
        <end position="229"/>
    </location>
</feature>
<gene>
    <name evidence="2" type="ORF">CVT24_002531</name>
</gene>
<dbReference type="Pfam" id="PF02992">
    <property type="entry name" value="Transposase_21"/>
    <property type="match status" value="1"/>
</dbReference>
<dbReference type="InterPro" id="IPR004242">
    <property type="entry name" value="Transposase_21"/>
</dbReference>
<accession>A0A409YY45</accession>
<feature type="region of interest" description="Disordered" evidence="1">
    <location>
        <begin position="115"/>
        <end position="143"/>
    </location>
</feature>
<dbReference type="InParanoid" id="A0A409YY45"/>
<evidence type="ECO:0000313" key="3">
    <source>
        <dbReference type="Proteomes" id="UP000284842"/>
    </source>
</evidence>
<evidence type="ECO:0000313" key="2">
    <source>
        <dbReference type="EMBL" id="PPR07955.1"/>
    </source>
</evidence>
<evidence type="ECO:0000256" key="1">
    <source>
        <dbReference type="SAM" id="MobiDB-lite"/>
    </source>
</evidence>
<comment type="caution">
    <text evidence="2">The sequence shown here is derived from an EMBL/GenBank/DDBJ whole genome shotgun (WGS) entry which is preliminary data.</text>
</comment>
<feature type="compositionally biased region" description="Basic residues" evidence="1">
    <location>
        <begin position="63"/>
        <end position="79"/>
    </location>
</feature>
<organism evidence="2 3">
    <name type="scientific">Panaeolus cyanescens</name>
    <dbReference type="NCBI Taxonomy" id="181874"/>
    <lineage>
        <taxon>Eukaryota</taxon>
        <taxon>Fungi</taxon>
        <taxon>Dikarya</taxon>
        <taxon>Basidiomycota</taxon>
        <taxon>Agaricomycotina</taxon>
        <taxon>Agaricomycetes</taxon>
        <taxon>Agaricomycetidae</taxon>
        <taxon>Agaricales</taxon>
        <taxon>Agaricineae</taxon>
        <taxon>Galeropsidaceae</taxon>
        <taxon>Panaeolus</taxon>
    </lineage>
</organism>
<feature type="compositionally biased region" description="Acidic residues" evidence="1">
    <location>
        <begin position="204"/>
        <end position="219"/>
    </location>
</feature>
<keyword evidence="3" id="KW-1185">Reference proteome</keyword>
<dbReference type="PANTHER" id="PTHR46579:SF1">
    <property type="entry name" value="F5_8 TYPE C DOMAIN-CONTAINING PROTEIN"/>
    <property type="match status" value="1"/>
</dbReference>
<dbReference type="EMBL" id="NHTK01000235">
    <property type="protein sequence ID" value="PPR07955.1"/>
    <property type="molecule type" value="Genomic_DNA"/>
</dbReference>
<sequence length="1076" mass="122480">MADKEQNPNYGICNCCGRYLHKKTIRQHTQKKQTSLTINARASVVDQPVPRPASPDSYVGLGKRTRRLTVTKDGPHKRRQQDPTPIPDSFPTQDVEMLSARDDDIPQIAHQSFCSNTPEQPIAGPSRLPLEAITQTPPSTSMRHRYATRFQKAASQRWHIVNDAVRQEDMFNLDSDNDSEISEDEYDDPALDFYQLNPSFANDDAQDSGDKDDDEDVEGNEAPRPIGGRTVALDPVLAAAACAIDQERAENIMLRDYDARCAEGALDKADLDLLRPYVLKVEQHLTEKTFSRFPQAFPKSAHSTLKQSKKHVGQLSRFESVKYDCCVSSCVCFVGPYAELEKCPICSENRYTPRGKPRKVFQYIPLIPRLQAMTSNHKIAKKMQYRAKYQHKEGALDDIFDGTHYRELLTTTVRDQPMFHFSDPRDIALGLSTDGFGPFKRRKHTCWPIILFNYNIPPEERMHKEFILNVGTIPGPKKPKDWDSFCFPLVQELLELELGIKAFDPISRKSFDLHAYLLLAFGDMPAVSLMTRMKGQNGRSPCRFCNIKGCRHARTYYVPLQRSSSKNPSSYDPTNLPKRTQEELDIQISQIEGAPTATQKDKLSKEYGVKGKALLSTLSSISIPNSFPLDFMHLIWENLLPNLIAFWTGQFKSLVHEGMGYVIDPKEWKKIGELTAKAGQTIPSSYGARIPNIATHQFYMTAESYSNWTLFIAPIVLRNRLASKYYKHFMQLRQLILQCISFNITEADLKSIESGFREWVQKYEKYYYLDKHSRLPACPVTIHSLLHIADGMRAAGPVSCYWAFPMERHCSTLLPAARSRRHPYVAISNFSTAAAQLDQIRLLYDVSLSLEPEKPPDEPPDLLKLNDPDEPLPSPLAHPEYPGYYLLAPAKRKTLSKRVRLLVWGHLITRFSDDEGKRPAPTKHQVKNLLRTLHQDRIAHYGRVRIGDQVEKADQVVAADMNTSREDSRDSTWVKYVQLVDEEARSHGAPSRFKPWTFYGQLKSIFVLDIPAAPDIHIPEPCQIILALVHGARVTVQNNMYIYKDMGAVELVDLATLRSVVGRMHDGKDWYIIDRS</sequence>
<dbReference type="STRING" id="181874.A0A409YY45"/>